<dbReference type="GO" id="GO:0005737">
    <property type="term" value="C:cytoplasm"/>
    <property type="evidence" value="ECO:0007669"/>
    <property type="project" value="UniProtKB-SubCell"/>
</dbReference>
<comment type="caution">
    <text evidence="10">The sequence shown here is derived from an EMBL/GenBank/DDBJ whole genome shotgun (WGS) entry which is preliminary data.</text>
</comment>
<evidence type="ECO:0000256" key="3">
    <source>
        <dbReference type="ARBA" id="ARBA00022723"/>
    </source>
</evidence>
<evidence type="ECO:0000256" key="2">
    <source>
        <dbReference type="ARBA" id="ARBA00022679"/>
    </source>
</evidence>
<dbReference type="GO" id="GO:0006633">
    <property type="term" value="P:fatty acid biosynthetic process"/>
    <property type="evidence" value="ECO:0007669"/>
    <property type="project" value="UniProtKB-UniRule"/>
</dbReference>
<name>A0A9D1NHP1_9FIRM</name>
<comment type="function">
    <text evidence="8">Transfers the 4'-phosphopantetheine moiety from coenzyme A to a Ser of acyl-carrier-protein.</text>
</comment>
<evidence type="ECO:0000313" key="11">
    <source>
        <dbReference type="Proteomes" id="UP000886743"/>
    </source>
</evidence>
<dbReference type="NCBIfam" id="TIGR00556">
    <property type="entry name" value="pantethn_trn"/>
    <property type="match status" value="1"/>
</dbReference>
<keyword evidence="6 8" id="KW-0443">Lipid metabolism</keyword>
<comment type="subcellular location">
    <subcellularLocation>
        <location evidence="8">Cytoplasm</location>
    </subcellularLocation>
</comment>
<dbReference type="NCBIfam" id="TIGR00516">
    <property type="entry name" value="acpS"/>
    <property type="match status" value="1"/>
</dbReference>
<evidence type="ECO:0000256" key="1">
    <source>
        <dbReference type="ARBA" id="ARBA00022516"/>
    </source>
</evidence>
<dbReference type="HAMAP" id="MF_00101">
    <property type="entry name" value="AcpS"/>
    <property type="match status" value="1"/>
</dbReference>
<dbReference type="InterPro" id="IPR008278">
    <property type="entry name" value="4-PPantetheinyl_Trfase_dom"/>
</dbReference>
<reference evidence="10" key="1">
    <citation type="submission" date="2020-10" db="EMBL/GenBank/DDBJ databases">
        <authorList>
            <person name="Gilroy R."/>
        </authorList>
    </citation>
    <scope>NUCLEOTIDE SEQUENCE</scope>
    <source>
        <strain evidence="10">4920</strain>
    </source>
</reference>
<dbReference type="Pfam" id="PF01648">
    <property type="entry name" value="ACPS"/>
    <property type="match status" value="1"/>
</dbReference>
<organism evidence="10 11">
    <name type="scientific">Candidatus Aphodoplasma excrementigallinarum</name>
    <dbReference type="NCBI Taxonomy" id="2840673"/>
    <lineage>
        <taxon>Bacteria</taxon>
        <taxon>Bacillati</taxon>
        <taxon>Bacillota</taxon>
        <taxon>Clostridia</taxon>
        <taxon>Eubacteriales</taxon>
        <taxon>Candidatus Aphodoplasma</taxon>
    </lineage>
</organism>
<keyword evidence="8" id="KW-0963">Cytoplasm</keyword>
<keyword evidence="1 8" id="KW-0444">Lipid biosynthesis</keyword>
<keyword evidence="3 8" id="KW-0479">Metal-binding</keyword>
<dbReference type="EMBL" id="DVOF01000209">
    <property type="protein sequence ID" value="HIV03314.1"/>
    <property type="molecule type" value="Genomic_DNA"/>
</dbReference>
<dbReference type="InterPro" id="IPR037143">
    <property type="entry name" value="4-PPantetheinyl_Trfase_dom_sf"/>
</dbReference>
<feature type="binding site" evidence="8">
    <location>
        <position position="8"/>
    </location>
    <ligand>
        <name>Mg(2+)</name>
        <dbReference type="ChEBI" id="CHEBI:18420"/>
    </ligand>
</feature>
<accession>A0A9D1NHP1</accession>
<evidence type="ECO:0000313" key="10">
    <source>
        <dbReference type="EMBL" id="HIV03314.1"/>
    </source>
</evidence>
<keyword evidence="2 8" id="KW-0808">Transferase</keyword>
<comment type="catalytic activity">
    <reaction evidence="8">
        <text>apo-[ACP] + CoA = holo-[ACP] + adenosine 3',5'-bisphosphate + H(+)</text>
        <dbReference type="Rhea" id="RHEA:12068"/>
        <dbReference type="Rhea" id="RHEA-COMP:9685"/>
        <dbReference type="Rhea" id="RHEA-COMP:9690"/>
        <dbReference type="ChEBI" id="CHEBI:15378"/>
        <dbReference type="ChEBI" id="CHEBI:29999"/>
        <dbReference type="ChEBI" id="CHEBI:57287"/>
        <dbReference type="ChEBI" id="CHEBI:58343"/>
        <dbReference type="ChEBI" id="CHEBI:64479"/>
        <dbReference type="EC" id="2.7.8.7"/>
    </reaction>
</comment>
<dbReference type="SUPFAM" id="SSF56214">
    <property type="entry name" value="4'-phosphopantetheinyl transferase"/>
    <property type="match status" value="1"/>
</dbReference>
<proteinExistence type="inferred from homology"/>
<keyword evidence="5 8" id="KW-0460">Magnesium</keyword>
<gene>
    <name evidence="8 10" type="primary">acpS</name>
    <name evidence="10" type="ORF">IAC74_07030</name>
</gene>
<reference evidence="10" key="2">
    <citation type="journal article" date="2021" name="PeerJ">
        <title>Extensive microbial diversity within the chicken gut microbiome revealed by metagenomics and culture.</title>
        <authorList>
            <person name="Gilroy R."/>
            <person name="Ravi A."/>
            <person name="Getino M."/>
            <person name="Pursley I."/>
            <person name="Horton D.L."/>
            <person name="Alikhan N.F."/>
            <person name="Baker D."/>
            <person name="Gharbi K."/>
            <person name="Hall N."/>
            <person name="Watson M."/>
            <person name="Adriaenssens E.M."/>
            <person name="Foster-Nyarko E."/>
            <person name="Jarju S."/>
            <person name="Secka A."/>
            <person name="Antonio M."/>
            <person name="Oren A."/>
            <person name="Chaudhuri R.R."/>
            <person name="La Ragione R."/>
            <person name="Hildebrand F."/>
            <person name="Pallen M.J."/>
        </authorList>
    </citation>
    <scope>NUCLEOTIDE SEQUENCE</scope>
    <source>
        <strain evidence="10">4920</strain>
    </source>
</reference>
<evidence type="ECO:0000256" key="8">
    <source>
        <dbReference type="HAMAP-Rule" id="MF_00101"/>
    </source>
</evidence>
<keyword evidence="7 8" id="KW-0275">Fatty acid biosynthesis</keyword>
<dbReference type="InterPro" id="IPR004568">
    <property type="entry name" value="Ppantetheine-prot_Trfase_dom"/>
</dbReference>
<evidence type="ECO:0000256" key="4">
    <source>
        <dbReference type="ARBA" id="ARBA00022832"/>
    </source>
</evidence>
<dbReference type="GO" id="GO:0000287">
    <property type="term" value="F:magnesium ion binding"/>
    <property type="evidence" value="ECO:0007669"/>
    <property type="project" value="UniProtKB-UniRule"/>
</dbReference>
<sequence length="122" mass="12888">MIVGIGTDLVEVGRIRKALENGRFLEKYFSAEEREFLCTKKDAAPGAANNFAAKEAFSKALGTGVRGFALCEVAVLRDALGKPYIRLSGKAAAAAQACGAKRIQVSLTNTEAYASAFVVLEG</sequence>
<dbReference type="EC" id="2.7.8.7" evidence="8"/>
<evidence type="ECO:0000259" key="9">
    <source>
        <dbReference type="Pfam" id="PF01648"/>
    </source>
</evidence>
<dbReference type="Gene3D" id="3.90.470.20">
    <property type="entry name" value="4'-phosphopantetheinyl transferase domain"/>
    <property type="match status" value="1"/>
</dbReference>
<feature type="binding site" evidence="8">
    <location>
        <position position="55"/>
    </location>
    <ligand>
        <name>Mg(2+)</name>
        <dbReference type="ChEBI" id="CHEBI:18420"/>
    </ligand>
</feature>
<keyword evidence="4 8" id="KW-0276">Fatty acid metabolism</keyword>
<dbReference type="GO" id="GO:0008897">
    <property type="term" value="F:holo-[acyl-carrier-protein] synthase activity"/>
    <property type="evidence" value="ECO:0007669"/>
    <property type="project" value="UniProtKB-UniRule"/>
</dbReference>
<dbReference type="AlphaFoldDB" id="A0A9D1NHP1"/>
<dbReference type="InterPro" id="IPR002582">
    <property type="entry name" value="ACPS"/>
</dbReference>
<comment type="similarity">
    <text evidence="8">Belongs to the P-Pant transferase superfamily. AcpS family.</text>
</comment>
<evidence type="ECO:0000256" key="7">
    <source>
        <dbReference type="ARBA" id="ARBA00023160"/>
    </source>
</evidence>
<comment type="cofactor">
    <cofactor evidence="8">
        <name>Mg(2+)</name>
        <dbReference type="ChEBI" id="CHEBI:18420"/>
    </cofactor>
</comment>
<protein>
    <recommendedName>
        <fullName evidence="8">Holo-[acyl-carrier-protein] synthase</fullName>
        <shortName evidence="8">Holo-ACP synthase</shortName>
        <ecNumber evidence="8">2.7.8.7</ecNumber>
    </recommendedName>
    <alternativeName>
        <fullName evidence="8">4'-phosphopantetheinyl transferase AcpS</fullName>
    </alternativeName>
</protein>
<evidence type="ECO:0000256" key="5">
    <source>
        <dbReference type="ARBA" id="ARBA00022842"/>
    </source>
</evidence>
<dbReference type="Proteomes" id="UP000886743">
    <property type="component" value="Unassembled WGS sequence"/>
</dbReference>
<evidence type="ECO:0000256" key="6">
    <source>
        <dbReference type="ARBA" id="ARBA00023098"/>
    </source>
</evidence>
<feature type="domain" description="4'-phosphopantetheinyl transferase" evidence="9">
    <location>
        <begin position="4"/>
        <end position="96"/>
    </location>
</feature>